<proteinExistence type="predicted"/>
<sequence>MTTITAHTLVKNEARFVWFSVMSVIDYVDEVLLWDTGSTDGTIKILQEIKKRYPAKVKLRLFGSVTPEEFTIVRQDMLDVTESDWFLVVDGDEIWWDESIKKVTDFIRNNAQKHDAESIITPTINLVGDIYHYQEKEAGQYKFGRRKGHYNLRAVNRNIPGLSSDKPHGTWGWIDNQGRMIQDRNSRKIIFIDAPYVHATFLRRAGDNSLDKNVPKRTGKLKHEIGISFPSDYFYPEVFFREKPDFIRSPWETMSKFFFVRALVETPLRKFKRRYLPGKIGY</sequence>
<gene>
    <name evidence="2" type="ORF">UV74_C0013G0312</name>
</gene>
<dbReference type="STRING" id="1618578.UV74_C0013G0312"/>
<comment type="caution">
    <text evidence="2">The sequence shown here is derived from an EMBL/GenBank/DDBJ whole genome shotgun (WGS) entry which is preliminary data.</text>
</comment>
<dbReference type="InterPro" id="IPR029044">
    <property type="entry name" value="Nucleotide-diphossugar_trans"/>
</dbReference>
<organism evidence="2 3">
    <name type="scientific">Candidatus Woesebacteria bacterium GW2011_GWB1_43_14</name>
    <dbReference type="NCBI Taxonomy" id="1618578"/>
    <lineage>
        <taxon>Bacteria</taxon>
        <taxon>Candidatus Woeseibacteriota</taxon>
    </lineage>
</organism>
<name>A0A0G1DH61_9BACT</name>
<dbReference type="InterPro" id="IPR001173">
    <property type="entry name" value="Glyco_trans_2-like"/>
</dbReference>
<dbReference type="SUPFAM" id="SSF53448">
    <property type="entry name" value="Nucleotide-diphospho-sugar transferases"/>
    <property type="match status" value="1"/>
</dbReference>
<protein>
    <submittedName>
        <fullName evidence="2">Glycosyl transferase family 2</fullName>
    </submittedName>
</protein>
<dbReference type="EMBL" id="LCFQ01000013">
    <property type="protein sequence ID" value="KKS97190.1"/>
    <property type="molecule type" value="Genomic_DNA"/>
</dbReference>
<dbReference type="PANTHER" id="PTHR43630">
    <property type="entry name" value="POLY-BETA-1,6-N-ACETYL-D-GLUCOSAMINE SYNTHASE"/>
    <property type="match status" value="1"/>
</dbReference>
<dbReference type="Proteomes" id="UP000034090">
    <property type="component" value="Unassembled WGS sequence"/>
</dbReference>
<feature type="domain" description="Glycosyltransferase 2-like" evidence="1">
    <location>
        <begin position="10"/>
        <end position="111"/>
    </location>
</feature>
<dbReference type="Gene3D" id="3.90.550.10">
    <property type="entry name" value="Spore Coat Polysaccharide Biosynthesis Protein SpsA, Chain A"/>
    <property type="match status" value="1"/>
</dbReference>
<keyword evidence="2" id="KW-0808">Transferase</keyword>
<evidence type="ECO:0000259" key="1">
    <source>
        <dbReference type="Pfam" id="PF00535"/>
    </source>
</evidence>
<evidence type="ECO:0000313" key="2">
    <source>
        <dbReference type="EMBL" id="KKS97190.1"/>
    </source>
</evidence>
<dbReference type="Pfam" id="PF00535">
    <property type="entry name" value="Glycos_transf_2"/>
    <property type="match status" value="1"/>
</dbReference>
<dbReference type="GO" id="GO:0016740">
    <property type="term" value="F:transferase activity"/>
    <property type="evidence" value="ECO:0007669"/>
    <property type="project" value="UniProtKB-KW"/>
</dbReference>
<reference evidence="2 3" key="1">
    <citation type="journal article" date="2015" name="Nature">
        <title>rRNA introns, odd ribosomes, and small enigmatic genomes across a large radiation of phyla.</title>
        <authorList>
            <person name="Brown C.T."/>
            <person name="Hug L.A."/>
            <person name="Thomas B.C."/>
            <person name="Sharon I."/>
            <person name="Castelle C.J."/>
            <person name="Singh A."/>
            <person name="Wilkins M.J."/>
            <person name="Williams K.H."/>
            <person name="Banfield J.F."/>
        </authorList>
    </citation>
    <scope>NUCLEOTIDE SEQUENCE [LARGE SCALE GENOMIC DNA]</scope>
</reference>
<dbReference type="AlphaFoldDB" id="A0A0G1DH61"/>
<evidence type="ECO:0000313" key="3">
    <source>
        <dbReference type="Proteomes" id="UP000034090"/>
    </source>
</evidence>
<dbReference type="PANTHER" id="PTHR43630:SF2">
    <property type="entry name" value="GLYCOSYLTRANSFERASE"/>
    <property type="match status" value="1"/>
</dbReference>
<accession>A0A0G1DH61</accession>